<comment type="caution">
    <text evidence="6">The sequence shown here is derived from an EMBL/GenBank/DDBJ whole genome shotgun (WGS) entry which is preliminary data.</text>
</comment>
<evidence type="ECO:0000313" key="7">
    <source>
        <dbReference type="Proteomes" id="UP000640786"/>
    </source>
</evidence>
<accession>A0ABR8RCB1</accession>
<feature type="binding site" evidence="5">
    <location>
        <position position="230"/>
    </location>
    <ligand>
        <name>3-dehydroquinate</name>
        <dbReference type="ChEBI" id="CHEBI:32364"/>
    </ligand>
</feature>
<dbReference type="PROSITE" id="PS01028">
    <property type="entry name" value="DEHYDROQUINASE_I"/>
    <property type="match status" value="1"/>
</dbReference>
<dbReference type="InterPro" id="IPR018508">
    <property type="entry name" value="3-dehydroquinate_DH_AS"/>
</dbReference>
<comment type="caution">
    <text evidence="5">Lacks conserved residue(s) required for the propagation of feature annotation.</text>
</comment>
<feature type="active site" description="Proton donor/acceptor" evidence="5">
    <location>
        <position position="141"/>
    </location>
</feature>
<dbReference type="EMBL" id="JACSQO010000008">
    <property type="protein sequence ID" value="MBD7945335.1"/>
    <property type="molecule type" value="Genomic_DNA"/>
</dbReference>
<dbReference type="PANTHER" id="PTHR43699">
    <property type="entry name" value="3-DEHYDROQUINATE DEHYDRATASE"/>
    <property type="match status" value="1"/>
</dbReference>
<evidence type="ECO:0000313" key="6">
    <source>
        <dbReference type="EMBL" id="MBD7945335.1"/>
    </source>
</evidence>
<organism evidence="6 7">
    <name type="scientific">Psychrobacillus faecigallinarum</name>
    <dbReference type="NCBI Taxonomy" id="2762235"/>
    <lineage>
        <taxon>Bacteria</taxon>
        <taxon>Bacillati</taxon>
        <taxon>Bacillota</taxon>
        <taxon>Bacilli</taxon>
        <taxon>Bacillales</taxon>
        <taxon>Bacillaceae</taxon>
        <taxon>Psychrobacillus</taxon>
    </lineage>
</organism>
<dbReference type="GO" id="GO:0003855">
    <property type="term" value="F:3-dehydroquinate dehydratase activity"/>
    <property type="evidence" value="ECO:0007669"/>
    <property type="project" value="UniProtKB-EC"/>
</dbReference>
<protein>
    <recommendedName>
        <fullName evidence="5">3-dehydroquinate dehydratase</fullName>
        <shortName evidence="5">3-dehydroquinase</shortName>
        <ecNumber evidence="5">4.2.1.10</ecNumber>
    </recommendedName>
    <alternativeName>
        <fullName evidence="5">Type I DHQase</fullName>
    </alternativeName>
    <alternativeName>
        <fullName evidence="5">Type I dehydroquinase</fullName>
        <shortName evidence="5">DHQ1</shortName>
    </alternativeName>
</protein>
<proteinExistence type="inferred from homology"/>
<dbReference type="SUPFAM" id="SSF51569">
    <property type="entry name" value="Aldolase"/>
    <property type="match status" value="1"/>
</dbReference>
<dbReference type="InterPro" id="IPR001381">
    <property type="entry name" value="DHquinase_I"/>
</dbReference>
<gene>
    <name evidence="5" type="primary">aroD</name>
    <name evidence="6" type="ORF">H9650_14505</name>
</gene>
<feature type="binding site" evidence="5">
    <location>
        <position position="82"/>
    </location>
    <ligand>
        <name>3-dehydroquinate</name>
        <dbReference type="ChEBI" id="CHEBI:32364"/>
    </ligand>
</feature>
<evidence type="ECO:0000256" key="1">
    <source>
        <dbReference type="ARBA" id="ARBA00001864"/>
    </source>
</evidence>
<comment type="pathway">
    <text evidence="5">Metabolic intermediate biosynthesis; chorismate biosynthesis; chorismate from D-erythrose 4-phosphate and phosphoenolpyruvate: step 3/7.</text>
</comment>
<keyword evidence="3 5" id="KW-0456">Lyase</keyword>
<evidence type="ECO:0000256" key="2">
    <source>
        <dbReference type="ARBA" id="ARBA00023141"/>
    </source>
</evidence>
<dbReference type="HAMAP" id="MF_00214">
    <property type="entry name" value="AroD"/>
    <property type="match status" value="1"/>
</dbReference>
<evidence type="ECO:0000256" key="4">
    <source>
        <dbReference type="ARBA" id="ARBA00023270"/>
    </source>
</evidence>
<sequence>MKIISIRDIHIGEGLPKIIVPLIGKNKEALFKELQLVKDASPDVVEWRVDLLQEVESLESVKDTLSYIRGYLYPTPLLFTFRSHKEGGNKVIEPDYYKQLLREVIQTKEIDLIDIELFSEEVEELVSLAKDNHISVVMSNHDFNGTPSKEVIIERLTAMQRLGADIPKIAVMPNSPADVITLLDATYTMYSTYADRPIITMSMAKSGIISRLSGEIFGSAATFGSVVSASAPGQIEAKELKKVLGLLHNA</sequence>
<dbReference type="Gene3D" id="3.20.20.70">
    <property type="entry name" value="Aldolase class I"/>
    <property type="match status" value="1"/>
</dbReference>
<dbReference type="NCBIfam" id="TIGR01093">
    <property type="entry name" value="aroD"/>
    <property type="match status" value="1"/>
</dbReference>
<comment type="similarity">
    <text evidence="5">Belongs to the type-I 3-dehydroquinase family.</text>
</comment>
<dbReference type="InterPro" id="IPR050146">
    <property type="entry name" value="Type-I_3-dehydroquinase"/>
</dbReference>
<comment type="catalytic activity">
    <reaction evidence="1 5">
        <text>3-dehydroquinate = 3-dehydroshikimate + H2O</text>
        <dbReference type="Rhea" id="RHEA:21096"/>
        <dbReference type="ChEBI" id="CHEBI:15377"/>
        <dbReference type="ChEBI" id="CHEBI:16630"/>
        <dbReference type="ChEBI" id="CHEBI:32364"/>
        <dbReference type="EC" id="4.2.1.10"/>
    </reaction>
</comment>
<feature type="binding site" evidence="5">
    <location>
        <begin position="46"/>
        <end position="48"/>
    </location>
    <ligand>
        <name>3-dehydroquinate</name>
        <dbReference type="ChEBI" id="CHEBI:32364"/>
    </ligand>
</feature>
<dbReference type="EC" id="4.2.1.10" evidence="5"/>
<reference evidence="6 7" key="1">
    <citation type="submission" date="2020-08" db="EMBL/GenBank/DDBJ databases">
        <title>A Genomic Blueprint of the Chicken Gut Microbiome.</title>
        <authorList>
            <person name="Gilroy R."/>
            <person name="Ravi A."/>
            <person name="Getino M."/>
            <person name="Pursley I."/>
            <person name="Horton D.L."/>
            <person name="Alikhan N.-F."/>
            <person name="Baker D."/>
            <person name="Gharbi K."/>
            <person name="Hall N."/>
            <person name="Watson M."/>
            <person name="Adriaenssens E.M."/>
            <person name="Foster-Nyarko E."/>
            <person name="Jarju S."/>
            <person name="Secka A."/>
            <person name="Antonio M."/>
            <person name="Oren A."/>
            <person name="Chaudhuri R."/>
            <person name="La Ragione R.M."/>
            <person name="Hildebrand F."/>
            <person name="Pallen M.J."/>
        </authorList>
    </citation>
    <scope>NUCLEOTIDE SEQUENCE [LARGE SCALE GENOMIC DNA]</scope>
    <source>
        <strain evidence="6 7">Sa2BUA9</strain>
    </source>
</reference>
<keyword evidence="2 5" id="KW-0057">Aromatic amino acid biosynthesis</keyword>
<dbReference type="Pfam" id="PF01487">
    <property type="entry name" value="DHquinase_I"/>
    <property type="match status" value="1"/>
</dbReference>
<keyword evidence="4 5" id="KW-0704">Schiff base</keyword>
<keyword evidence="5" id="KW-0028">Amino-acid biosynthesis</keyword>
<feature type="active site" description="Schiff-base intermediate with substrate" evidence="5">
    <location>
        <position position="168"/>
    </location>
</feature>
<name>A0ABR8RCB1_9BACI</name>
<dbReference type="CDD" id="cd00502">
    <property type="entry name" value="DHQase_I"/>
    <property type="match status" value="1"/>
</dbReference>
<comment type="subunit">
    <text evidence="5">Homodimer.</text>
</comment>
<feature type="binding site" evidence="5">
    <location>
        <position position="211"/>
    </location>
    <ligand>
        <name>3-dehydroquinate</name>
        <dbReference type="ChEBI" id="CHEBI:32364"/>
    </ligand>
</feature>
<comment type="function">
    <text evidence="5">Involved in the third step of the chorismate pathway, which leads to the biosynthesis of aromatic amino acids. Catalyzes the cis-dehydration of 3-dehydroquinate (DHQ) and introduces the first double bond of the aromatic ring to yield 3-dehydroshikimate.</text>
</comment>
<dbReference type="PANTHER" id="PTHR43699:SF1">
    <property type="entry name" value="3-DEHYDROQUINATE DEHYDRATASE"/>
    <property type="match status" value="1"/>
</dbReference>
<keyword evidence="7" id="KW-1185">Reference proteome</keyword>
<evidence type="ECO:0000256" key="5">
    <source>
        <dbReference type="HAMAP-Rule" id="MF_00214"/>
    </source>
</evidence>
<evidence type="ECO:0000256" key="3">
    <source>
        <dbReference type="ARBA" id="ARBA00023239"/>
    </source>
</evidence>
<feature type="binding site" evidence="5">
    <location>
        <position position="234"/>
    </location>
    <ligand>
        <name>3-dehydroquinate</name>
        <dbReference type="ChEBI" id="CHEBI:32364"/>
    </ligand>
</feature>
<dbReference type="Proteomes" id="UP000640786">
    <property type="component" value="Unassembled WGS sequence"/>
</dbReference>
<dbReference type="InterPro" id="IPR013785">
    <property type="entry name" value="Aldolase_TIM"/>
</dbReference>
<dbReference type="RefSeq" id="WP_151112342.1">
    <property type="nucleotide sequence ID" value="NZ_JACSQO010000008.1"/>
</dbReference>